<dbReference type="EMBL" id="JABEPP010000002">
    <property type="protein sequence ID" value="NNM72348.1"/>
    <property type="molecule type" value="Genomic_DNA"/>
</dbReference>
<dbReference type="AlphaFoldDB" id="A0A849I4Q9"/>
<dbReference type="Proteomes" id="UP000564885">
    <property type="component" value="Unassembled WGS sequence"/>
</dbReference>
<feature type="coiled-coil region" evidence="1">
    <location>
        <begin position="27"/>
        <end position="82"/>
    </location>
</feature>
<sequence>MADEPENIVLRLLREIRDTQDKHSALLEDHSRQFKEIRRELHDWQETTATTLGFAGHANVRIESLQKQVDELTARLDRLERQH</sequence>
<accession>A0A849I4Q9</accession>
<protein>
    <submittedName>
        <fullName evidence="2">Uncharacterized protein</fullName>
    </submittedName>
</protein>
<evidence type="ECO:0000313" key="2">
    <source>
        <dbReference type="EMBL" id="NNM72348.1"/>
    </source>
</evidence>
<keyword evidence="3" id="KW-1185">Reference proteome</keyword>
<organism evidence="2 3">
    <name type="scientific">Enterovirga aerilata</name>
    <dbReference type="NCBI Taxonomy" id="2730920"/>
    <lineage>
        <taxon>Bacteria</taxon>
        <taxon>Pseudomonadati</taxon>
        <taxon>Pseudomonadota</taxon>
        <taxon>Alphaproteobacteria</taxon>
        <taxon>Hyphomicrobiales</taxon>
        <taxon>Methylobacteriaceae</taxon>
        <taxon>Enterovirga</taxon>
    </lineage>
</organism>
<dbReference type="RefSeq" id="WP_171217827.1">
    <property type="nucleotide sequence ID" value="NZ_JABEPP010000002.1"/>
</dbReference>
<evidence type="ECO:0000256" key="1">
    <source>
        <dbReference type="SAM" id="Coils"/>
    </source>
</evidence>
<proteinExistence type="predicted"/>
<name>A0A849I4Q9_9HYPH</name>
<reference evidence="2 3" key="1">
    <citation type="submission" date="2020-04" db="EMBL/GenBank/DDBJ databases">
        <title>Enterovirga sp. isolate from soil.</title>
        <authorList>
            <person name="Chea S."/>
            <person name="Kim D.-U."/>
        </authorList>
    </citation>
    <scope>NUCLEOTIDE SEQUENCE [LARGE SCALE GENOMIC DNA]</scope>
    <source>
        <strain evidence="2 3">DB1703</strain>
    </source>
</reference>
<gene>
    <name evidence="2" type="ORF">HJG44_08070</name>
</gene>
<evidence type="ECO:0000313" key="3">
    <source>
        <dbReference type="Proteomes" id="UP000564885"/>
    </source>
</evidence>
<keyword evidence="1" id="KW-0175">Coiled coil</keyword>
<comment type="caution">
    <text evidence="2">The sequence shown here is derived from an EMBL/GenBank/DDBJ whole genome shotgun (WGS) entry which is preliminary data.</text>
</comment>